<dbReference type="KEGG" id="dtm:BJL86_1563"/>
<dbReference type="PIRSF" id="PIRSF006910">
    <property type="entry name" value="NA_bind_Rv2694c_prd"/>
    <property type="match status" value="1"/>
</dbReference>
<dbReference type="RefSeq" id="WP_067471293.1">
    <property type="nucleotide sequence ID" value="NZ_CP015961.1"/>
</dbReference>
<dbReference type="InterPro" id="IPR016499">
    <property type="entry name" value="NucleicA-bd_Rv2694c_prd"/>
</dbReference>
<organism evidence="1 2">
    <name type="scientific">Dietzia timorensis</name>
    <dbReference type="NCBI Taxonomy" id="499555"/>
    <lineage>
        <taxon>Bacteria</taxon>
        <taxon>Bacillati</taxon>
        <taxon>Actinomycetota</taxon>
        <taxon>Actinomycetes</taxon>
        <taxon>Mycobacteriales</taxon>
        <taxon>Dietziaceae</taxon>
        <taxon>Dietzia</taxon>
    </lineage>
</organism>
<evidence type="ECO:0008006" key="3">
    <source>
        <dbReference type="Google" id="ProtNLM"/>
    </source>
</evidence>
<evidence type="ECO:0000313" key="1">
    <source>
        <dbReference type="EMBL" id="ANI92340.1"/>
    </source>
</evidence>
<dbReference type="STRING" id="499555.BJL86_1563"/>
<dbReference type="CDD" id="cd04488">
    <property type="entry name" value="RecG_wedge_OBF"/>
    <property type="match status" value="1"/>
</dbReference>
<name>A0A173LP58_9ACTN</name>
<dbReference type="Proteomes" id="UP000186104">
    <property type="component" value="Chromosome"/>
</dbReference>
<keyword evidence="2" id="KW-1185">Reference proteome</keyword>
<sequence length="131" mass="14133">MSDTGFLGRLGARLTQTLENSDAEELEKASRSSGADSVCSCSCGQSATIIGRIRCVTYGLGEDELGVTAEVYDGTASVDVVWLGRRSIPGIEVGRCLQVSGRVAFKDNRRVLFNPRYELREDVSGPAREGR</sequence>
<gene>
    <name evidence="1" type="ORF">BJL86_1563</name>
</gene>
<protein>
    <recommendedName>
        <fullName evidence="3">RecG wedge domain-containing protein</fullName>
    </recommendedName>
</protein>
<dbReference type="OrthoDB" id="3268233at2"/>
<evidence type="ECO:0000313" key="2">
    <source>
        <dbReference type="Proteomes" id="UP000186104"/>
    </source>
</evidence>
<proteinExistence type="predicted"/>
<dbReference type="EMBL" id="CP015961">
    <property type="protein sequence ID" value="ANI92340.1"/>
    <property type="molecule type" value="Genomic_DNA"/>
</dbReference>
<dbReference type="AlphaFoldDB" id="A0A173LP58"/>
<accession>A0A173LP58</accession>
<reference evidence="1 2" key="1">
    <citation type="submission" date="2016-06" db="EMBL/GenBank/DDBJ databases">
        <title>Complete genome sequence of a saline-alkali tolerant type strain Dietzia timorensis ID05-A0528T.</title>
        <authorList>
            <person name="Wu X."/>
        </authorList>
    </citation>
    <scope>NUCLEOTIDE SEQUENCE [LARGE SCALE GENOMIC DNA]</scope>
    <source>
        <strain evidence="1 2">ID05-A0528</strain>
    </source>
</reference>